<keyword evidence="2" id="KW-1185">Reference proteome</keyword>
<dbReference type="STRING" id="335973.SAMN04488693_1077"/>
<organism evidence="1 2">
    <name type="scientific">Arthrobacter subterraneus</name>
    <dbReference type="NCBI Taxonomy" id="335973"/>
    <lineage>
        <taxon>Bacteria</taxon>
        <taxon>Bacillati</taxon>
        <taxon>Actinomycetota</taxon>
        <taxon>Actinomycetes</taxon>
        <taxon>Micrococcales</taxon>
        <taxon>Micrococcaceae</taxon>
        <taxon>Arthrobacter</taxon>
    </lineage>
</organism>
<protein>
    <recommendedName>
        <fullName evidence="3">Nuclease PIN</fullName>
    </recommendedName>
</protein>
<dbReference type="Proteomes" id="UP000199258">
    <property type="component" value="Unassembled WGS sequence"/>
</dbReference>
<dbReference type="PANTHER" id="PTHR37298">
    <property type="entry name" value="UPF0111 PROTEIN YKAA"/>
    <property type="match status" value="1"/>
</dbReference>
<dbReference type="AlphaFoldDB" id="A0A1G8IGC1"/>
<name>A0A1G8IGC1_9MICC</name>
<proteinExistence type="predicted"/>
<evidence type="ECO:0000313" key="2">
    <source>
        <dbReference type="Proteomes" id="UP000199258"/>
    </source>
</evidence>
<dbReference type="SMR" id="A0A1G8IGC1"/>
<evidence type="ECO:0008006" key="3">
    <source>
        <dbReference type="Google" id="ProtNLM"/>
    </source>
</evidence>
<evidence type="ECO:0000313" key="1">
    <source>
        <dbReference type="EMBL" id="SDI17837.1"/>
    </source>
</evidence>
<dbReference type="EMBL" id="FNDT01000007">
    <property type="protein sequence ID" value="SDI17837.1"/>
    <property type="molecule type" value="Genomic_DNA"/>
</dbReference>
<dbReference type="Gene3D" id="1.20.58.220">
    <property type="entry name" value="Phosphate transport system protein phou homolog 2, domain 2"/>
    <property type="match status" value="1"/>
</dbReference>
<gene>
    <name evidence="1" type="ORF">SAMN04488693_1077</name>
</gene>
<reference evidence="1 2" key="1">
    <citation type="submission" date="2016-10" db="EMBL/GenBank/DDBJ databases">
        <authorList>
            <person name="de Groot N.N."/>
        </authorList>
    </citation>
    <scope>NUCLEOTIDE SEQUENCE [LARGE SCALE GENOMIC DNA]</scope>
    <source>
        <strain evidence="1 2">NP_1H</strain>
    </source>
</reference>
<accession>A0A1G8IGC1</accession>
<dbReference type="PANTHER" id="PTHR37298:SF1">
    <property type="entry name" value="UPF0111 PROTEIN YKAA"/>
    <property type="match status" value="1"/>
</dbReference>
<dbReference type="OrthoDB" id="9797568at2"/>
<dbReference type="RefSeq" id="WP_090586198.1">
    <property type="nucleotide sequence ID" value="NZ_FNDT01000007.1"/>
</dbReference>
<dbReference type="InterPro" id="IPR052912">
    <property type="entry name" value="UPF0111_domain"/>
</dbReference>
<sequence length="205" mass="23368">MKLRLFPQENAGLELLSSMAQQLVLGVRRMSGIFGASPQDYDQLAEELHQLEGTATDLHFALLTSMRTSFINPLPREDLYAISRLLSEAMEKLDGAAELIALYKLTKLSRRATEQLEVITRQAELTAEAMRQLNSLDDLEDYWIEILRLAKRAERTHRMWCSELLADHKPLVYARHRDIANQLVDVTKDLRKVATHVGAILVKES</sequence>
<dbReference type="InterPro" id="IPR038078">
    <property type="entry name" value="PhoU-like_sf"/>
</dbReference>